<comment type="caution">
    <text evidence="1">The sequence shown here is derived from an EMBL/GenBank/DDBJ whole genome shotgun (WGS) entry which is preliminary data.</text>
</comment>
<dbReference type="EMBL" id="CAKXAJ010019776">
    <property type="protein sequence ID" value="CAH2218530.1"/>
    <property type="molecule type" value="Genomic_DNA"/>
</dbReference>
<organism evidence="1 2">
    <name type="scientific">Pararge aegeria aegeria</name>
    <dbReference type="NCBI Taxonomy" id="348720"/>
    <lineage>
        <taxon>Eukaryota</taxon>
        <taxon>Metazoa</taxon>
        <taxon>Ecdysozoa</taxon>
        <taxon>Arthropoda</taxon>
        <taxon>Hexapoda</taxon>
        <taxon>Insecta</taxon>
        <taxon>Pterygota</taxon>
        <taxon>Neoptera</taxon>
        <taxon>Endopterygota</taxon>
        <taxon>Lepidoptera</taxon>
        <taxon>Glossata</taxon>
        <taxon>Ditrysia</taxon>
        <taxon>Papilionoidea</taxon>
        <taxon>Nymphalidae</taxon>
        <taxon>Satyrinae</taxon>
        <taxon>Satyrini</taxon>
        <taxon>Parargina</taxon>
        <taxon>Pararge</taxon>
    </lineage>
</organism>
<sequence length="85" mass="9851">MSNLGIDESSPTEAQNIKLQLLQSPIITNHDHSCTLLHLWEGNWQQMGSIPWTITSRVYRGRRARRTRLEEVLLSTHVARSRRSD</sequence>
<proteinExistence type="predicted"/>
<name>A0A8S4QZA0_9NEOP</name>
<protein>
    <submittedName>
        <fullName evidence="1">Jg14795 protein</fullName>
    </submittedName>
</protein>
<gene>
    <name evidence="1" type="primary">jg14795</name>
    <name evidence="1" type="ORF">PAEG_LOCUS6354</name>
</gene>
<dbReference type="AlphaFoldDB" id="A0A8S4QZA0"/>
<keyword evidence="2" id="KW-1185">Reference proteome</keyword>
<accession>A0A8S4QZA0</accession>
<evidence type="ECO:0000313" key="2">
    <source>
        <dbReference type="Proteomes" id="UP000838756"/>
    </source>
</evidence>
<evidence type="ECO:0000313" key="1">
    <source>
        <dbReference type="EMBL" id="CAH2218530.1"/>
    </source>
</evidence>
<dbReference type="Proteomes" id="UP000838756">
    <property type="component" value="Unassembled WGS sequence"/>
</dbReference>
<reference evidence="1" key="1">
    <citation type="submission" date="2022-03" db="EMBL/GenBank/DDBJ databases">
        <authorList>
            <person name="Lindestad O."/>
        </authorList>
    </citation>
    <scope>NUCLEOTIDE SEQUENCE</scope>
</reference>